<evidence type="ECO:0000256" key="1">
    <source>
        <dbReference type="SAM" id="SignalP"/>
    </source>
</evidence>
<sequence>MQRVVILLLGASFASAVVDNVGPCNVTIITDKTFNIQRFSEENNGVWLFVQVPLTNISKHYESMFLVTEPNGFYGQYHTIMYYKNYGDEEYKVLADEDVYDSSDGHVTVVTRGEKSIVYKISFLKYVHCRYAFYHICSDEGGDENVDYRHVLAHGPLTDDERAEIQRLDEQHKFSGVLIDI</sequence>
<feature type="chain" id="PRO_5008585431" description="Lipocalin/cytosolic fatty-acid binding domain-containing protein" evidence="1">
    <location>
        <begin position="17"/>
        <end position="181"/>
    </location>
</feature>
<keyword evidence="1" id="KW-0732">Signal</keyword>
<protein>
    <recommendedName>
        <fullName evidence="3">Lipocalin/cytosolic fatty-acid binding domain-containing protein</fullName>
    </recommendedName>
</protein>
<feature type="signal peptide" evidence="1">
    <location>
        <begin position="1"/>
        <end position="16"/>
    </location>
</feature>
<evidence type="ECO:0008006" key="3">
    <source>
        <dbReference type="Google" id="ProtNLM"/>
    </source>
</evidence>
<dbReference type="EMBL" id="GECU01017595">
    <property type="protein sequence ID" value="JAS90111.1"/>
    <property type="molecule type" value="Transcribed_RNA"/>
</dbReference>
<proteinExistence type="predicted"/>
<name>A0A1B6IT54_9HEMI</name>
<reference evidence="2" key="1">
    <citation type="submission" date="2015-11" db="EMBL/GenBank/DDBJ databases">
        <title>De novo transcriptome assembly of four potential Pierce s Disease insect vectors from Arizona vineyards.</title>
        <authorList>
            <person name="Tassone E.E."/>
        </authorList>
    </citation>
    <scope>NUCLEOTIDE SEQUENCE</scope>
</reference>
<dbReference type="AlphaFoldDB" id="A0A1B6IT54"/>
<organism evidence="2">
    <name type="scientific">Homalodisca liturata</name>
    <dbReference type="NCBI Taxonomy" id="320908"/>
    <lineage>
        <taxon>Eukaryota</taxon>
        <taxon>Metazoa</taxon>
        <taxon>Ecdysozoa</taxon>
        <taxon>Arthropoda</taxon>
        <taxon>Hexapoda</taxon>
        <taxon>Insecta</taxon>
        <taxon>Pterygota</taxon>
        <taxon>Neoptera</taxon>
        <taxon>Paraneoptera</taxon>
        <taxon>Hemiptera</taxon>
        <taxon>Auchenorrhyncha</taxon>
        <taxon>Membracoidea</taxon>
        <taxon>Cicadellidae</taxon>
        <taxon>Cicadellinae</taxon>
        <taxon>Proconiini</taxon>
        <taxon>Homalodisca</taxon>
    </lineage>
</organism>
<gene>
    <name evidence="2" type="ORF">g.14899</name>
</gene>
<accession>A0A1B6IT54</accession>
<evidence type="ECO:0000313" key="2">
    <source>
        <dbReference type="EMBL" id="JAS90111.1"/>
    </source>
</evidence>